<sequence length="119" mass="13626">MADYTLHRVGTTTSNFDLEINDGIRNEALVLIEDMCVLMCGSMLTTLGMPAPNRSTHDALNRELHREKDYDRDEPVERVRTNVYWICRPAVEGFSTSRRPRTGTLNPQPWALLGSRRMC</sequence>
<dbReference type="Proteomes" id="UP001160148">
    <property type="component" value="Unassembled WGS sequence"/>
</dbReference>
<evidence type="ECO:0000313" key="2">
    <source>
        <dbReference type="Proteomes" id="UP001160148"/>
    </source>
</evidence>
<organism evidence="1 2">
    <name type="scientific">Macrosiphum euphorbiae</name>
    <name type="common">potato aphid</name>
    <dbReference type="NCBI Taxonomy" id="13131"/>
    <lineage>
        <taxon>Eukaryota</taxon>
        <taxon>Metazoa</taxon>
        <taxon>Ecdysozoa</taxon>
        <taxon>Arthropoda</taxon>
        <taxon>Hexapoda</taxon>
        <taxon>Insecta</taxon>
        <taxon>Pterygota</taxon>
        <taxon>Neoptera</taxon>
        <taxon>Paraneoptera</taxon>
        <taxon>Hemiptera</taxon>
        <taxon>Sternorrhyncha</taxon>
        <taxon>Aphidomorpha</taxon>
        <taxon>Aphidoidea</taxon>
        <taxon>Aphididae</taxon>
        <taxon>Macrosiphini</taxon>
        <taxon>Macrosiphum</taxon>
    </lineage>
</organism>
<proteinExistence type="predicted"/>
<dbReference type="EMBL" id="CARXXK010000003">
    <property type="protein sequence ID" value="CAI6362940.1"/>
    <property type="molecule type" value="Genomic_DNA"/>
</dbReference>
<gene>
    <name evidence="1" type="ORF">MEUPH1_LOCUS17956</name>
</gene>
<evidence type="ECO:0000313" key="1">
    <source>
        <dbReference type="EMBL" id="CAI6362940.1"/>
    </source>
</evidence>
<protein>
    <submittedName>
        <fullName evidence="1">Uncharacterized protein</fullName>
    </submittedName>
</protein>
<dbReference type="AlphaFoldDB" id="A0AAV0X3M7"/>
<accession>A0AAV0X3M7</accession>
<keyword evidence="2" id="KW-1185">Reference proteome</keyword>
<name>A0AAV0X3M7_9HEMI</name>
<reference evidence="1 2" key="1">
    <citation type="submission" date="2023-01" db="EMBL/GenBank/DDBJ databases">
        <authorList>
            <person name="Whitehead M."/>
        </authorList>
    </citation>
    <scope>NUCLEOTIDE SEQUENCE [LARGE SCALE GENOMIC DNA]</scope>
</reference>
<comment type="caution">
    <text evidence="1">The sequence shown here is derived from an EMBL/GenBank/DDBJ whole genome shotgun (WGS) entry which is preliminary data.</text>
</comment>